<dbReference type="AlphaFoldDB" id="A0A251TBM9"/>
<dbReference type="EMBL" id="MNCJ02000326">
    <property type="protein sequence ID" value="KAF5781844.1"/>
    <property type="molecule type" value="Genomic_DNA"/>
</dbReference>
<accession>A0A251TBM9</accession>
<name>A0A251TBM9_HELAN</name>
<dbReference type="InParanoid" id="A0A251TBM9"/>
<organism evidence="2 3">
    <name type="scientific">Helianthus annuus</name>
    <name type="common">Common sunflower</name>
    <dbReference type="NCBI Taxonomy" id="4232"/>
    <lineage>
        <taxon>Eukaryota</taxon>
        <taxon>Viridiplantae</taxon>
        <taxon>Streptophyta</taxon>
        <taxon>Embryophyta</taxon>
        <taxon>Tracheophyta</taxon>
        <taxon>Spermatophyta</taxon>
        <taxon>Magnoliopsida</taxon>
        <taxon>eudicotyledons</taxon>
        <taxon>Gunneridae</taxon>
        <taxon>Pentapetalae</taxon>
        <taxon>asterids</taxon>
        <taxon>campanulids</taxon>
        <taxon>Asterales</taxon>
        <taxon>Asteraceae</taxon>
        <taxon>Asteroideae</taxon>
        <taxon>Heliantheae alliance</taxon>
        <taxon>Heliantheae</taxon>
        <taxon>Helianthus</taxon>
    </lineage>
</organism>
<proteinExistence type="predicted"/>
<protein>
    <submittedName>
        <fullName evidence="2">Uncharacterized protein</fullName>
    </submittedName>
</protein>
<dbReference type="Proteomes" id="UP000215914">
    <property type="component" value="Chromosome 11"/>
</dbReference>
<reference evidence="1" key="3">
    <citation type="submission" date="2020-06" db="EMBL/GenBank/DDBJ databases">
        <title>Helianthus annuus Genome sequencing and assembly Release 2.</title>
        <authorList>
            <person name="Gouzy J."/>
            <person name="Langlade N."/>
            <person name="Munos S."/>
        </authorList>
    </citation>
    <scope>NUCLEOTIDE SEQUENCE</scope>
    <source>
        <tissue evidence="1">Leaves</tissue>
    </source>
</reference>
<evidence type="ECO:0000313" key="3">
    <source>
        <dbReference type="Proteomes" id="UP000215914"/>
    </source>
</evidence>
<sequence length="97" mass="10396">MVNPNTTTYQICDGESTLISPPPHLSHPHLNCCPNPHTFATSFFGGNNQPFSRCGGEGCTAILVAWASDVERECGVLDGCSRRWRWQEVAMAGGGGS</sequence>
<dbReference type="Gramene" id="mRNA:HanXRQr2_Chr11g0488601">
    <property type="protein sequence ID" value="CDS:HanXRQr2_Chr11g0488601.1"/>
    <property type="gene ID" value="HanXRQr2_Chr11g0488601"/>
</dbReference>
<evidence type="ECO:0000313" key="2">
    <source>
        <dbReference type="EMBL" id="OTG08540.1"/>
    </source>
</evidence>
<dbReference type="EMBL" id="CM007900">
    <property type="protein sequence ID" value="OTG08540.1"/>
    <property type="molecule type" value="Genomic_DNA"/>
</dbReference>
<keyword evidence="3" id="KW-1185">Reference proteome</keyword>
<reference evidence="1 3" key="1">
    <citation type="journal article" date="2017" name="Nature">
        <title>The sunflower genome provides insights into oil metabolism, flowering and Asterid evolution.</title>
        <authorList>
            <person name="Badouin H."/>
            <person name="Gouzy J."/>
            <person name="Grassa C.J."/>
            <person name="Murat F."/>
            <person name="Staton S.E."/>
            <person name="Cottret L."/>
            <person name="Lelandais-Briere C."/>
            <person name="Owens G.L."/>
            <person name="Carrere S."/>
            <person name="Mayjonade B."/>
            <person name="Legrand L."/>
            <person name="Gill N."/>
            <person name="Kane N.C."/>
            <person name="Bowers J.E."/>
            <person name="Hubner S."/>
            <person name="Bellec A."/>
            <person name="Berard A."/>
            <person name="Berges H."/>
            <person name="Blanchet N."/>
            <person name="Boniface M.C."/>
            <person name="Brunel D."/>
            <person name="Catrice O."/>
            <person name="Chaidir N."/>
            <person name="Claudel C."/>
            <person name="Donnadieu C."/>
            <person name="Faraut T."/>
            <person name="Fievet G."/>
            <person name="Helmstetter N."/>
            <person name="King M."/>
            <person name="Knapp S.J."/>
            <person name="Lai Z."/>
            <person name="Le Paslier M.C."/>
            <person name="Lippi Y."/>
            <person name="Lorenzon L."/>
            <person name="Mandel J.R."/>
            <person name="Marage G."/>
            <person name="Marchand G."/>
            <person name="Marquand E."/>
            <person name="Bret-Mestries E."/>
            <person name="Morien E."/>
            <person name="Nambeesan S."/>
            <person name="Nguyen T."/>
            <person name="Pegot-Espagnet P."/>
            <person name="Pouilly N."/>
            <person name="Raftis F."/>
            <person name="Sallet E."/>
            <person name="Schiex T."/>
            <person name="Thomas J."/>
            <person name="Vandecasteele C."/>
            <person name="Vares D."/>
            <person name="Vear F."/>
            <person name="Vautrin S."/>
            <person name="Crespi M."/>
            <person name="Mangin B."/>
            <person name="Burke J.M."/>
            <person name="Salse J."/>
            <person name="Munos S."/>
            <person name="Vincourt P."/>
            <person name="Rieseberg L.H."/>
            <person name="Langlade N.B."/>
        </authorList>
    </citation>
    <scope>NUCLEOTIDE SEQUENCE [LARGE SCALE GENOMIC DNA]</scope>
    <source>
        <strain evidence="3">cv. SF193</strain>
        <tissue evidence="1">Leaves</tissue>
    </source>
</reference>
<evidence type="ECO:0000313" key="1">
    <source>
        <dbReference type="EMBL" id="KAF5781844.1"/>
    </source>
</evidence>
<gene>
    <name evidence="2" type="ORF">HannXRQ_Chr11g0342911</name>
    <name evidence="1" type="ORF">HanXRQr2_Chr11g0488601</name>
</gene>
<reference evidence="2" key="2">
    <citation type="submission" date="2017-02" db="EMBL/GenBank/DDBJ databases">
        <title>Sunflower complete genome.</title>
        <authorList>
            <person name="Langlade N."/>
            <person name="Munos S."/>
        </authorList>
    </citation>
    <scope>NUCLEOTIDE SEQUENCE [LARGE SCALE GENOMIC DNA]</scope>
    <source>
        <tissue evidence="2">Leaves</tissue>
    </source>
</reference>